<name>A0AAE3CIM7_9PROT</name>
<accession>A0AAE3CIM7</accession>
<evidence type="ECO:0000313" key="2">
    <source>
        <dbReference type="EMBL" id="MBU2786829.1"/>
    </source>
</evidence>
<dbReference type="CDD" id="cd07344">
    <property type="entry name" value="M48_yhfN_like"/>
    <property type="match status" value="1"/>
</dbReference>
<dbReference type="PANTHER" id="PTHR30399:SF1">
    <property type="entry name" value="UTP PYROPHOSPHATASE"/>
    <property type="match status" value="1"/>
</dbReference>
<keyword evidence="3" id="KW-1185">Reference proteome</keyword>
<evidence type="ECO:0000313" key="3">
    <source>
        <dbReference type="Proteomes" id="UP001197378"/>
    </source>
</evidence>
<dbReference type="Gene3D" id="3.30.2010.10">
    <property type="entry name" value="Metalloproteases ('zincins'), catalytic domain"/>
    <property type="match status" value="1"/>
</dbReference>
<dbReference type="RefSeq" id="WP_215870687.1">
    <property type="nucleotide sequence ID" value="NZ_JAAXYO010000028.1"/>
</dbReference>
<reference evidence="2" key="1">
    <citation type="journal article" date="2021" name="ISME J.">
        <title>Genomic evolution of the class Acidithiobacillia: deep-branching Proteobacteria living in extreme acidic conditions.</title>
        <authorList>
            <person name="Moya-Beltran A."/>
            <person name="Beard S."/>
            <person name="Rojas-Villalobos C."/>
            <person name="Issotta F."/>
            <person name="Gallardo Y."/>
            <person name="Ulloa R."/>
            <person name="Giaveno A."/>
            <person name="Degli Esposti M."/>
            <person name="Johnson D.B."/>
            <person name="Quatrini R."/>
        </authorList>
    </citation>
    <scope>NUCLEOTIDE SEQUENCE</scope>
    <source>
        <strain evidence="2">VAN18-1</strain>
    </source>
</reference>
<dbReference type="PROSITE" id="PS51257">
    <property type="entry name" value="PROKAR_LIPOPROTEIN"/>
    <property type="match status" value="1"/>
</dbReference>
<proteinExistence type="predicted"/>
<gene>
    <name evidence="2" type="ORF">HFQ13_01145</name>
</gene>
<sequence length="230" mass="27996">MPEQRQQKAQSIQVAGLSCFYQRQRRKTLRILVDERGDVWIACPWYLPEFFLRRAVEERLSWIHRRREEVLASRQTHRHMLQHLGLTYRVERRIHAGRARVVLEEDQTLCLYLPEHATPTEEDRLLERWQRRELQRLLPDLIARWESRLGVEVAEWRIRQMRTRWGTCNTVARRLWFRLALVEQPLDCIDYVVAHECAHLRERGHNARFYDLLDAHLPNRRELERALRRG</sequence>
<feature type="domain" description="YgjP-like metallopeptidase" evidence="1">
    <location>
        <begin position="27"/>
        <end position="229"/>
    </location>
</feature>
<dbReference type="Proteomes" id="UP001197378">
    <property type="component" value="Unassembled WGS sequence"/>
</dbReference>
<comment type="caution">
    <text evidence="2">The sequence shown here is derived from an EMBL/GenBank/DDBJ whole genome shotgun (WGS) entry which is preliminary data.</text>
</comment>
<dbReference type="Pfam" id="PF01863">
    <property type="entry name" value="YgjP-like"/>
    <property type="match status" value="1"/>
</dbReference>
<dbReference type="InterPro" id="IPR053136">
    <property type="entry name" value="UTP_pyrophosphatase-like"/>
</dbReference>
<evidence type="ECO:0000259" key="1">
    <source>
        <dbReference type="Pfam" id="PF01863"/>
    </source>
</evidence>
<dbReference type="EMBL" id="JAAXYO010000028">
    <property type="protein sequence ID" value="MBU2786829.1"/>
    <property type="molecule type" value="Genomic_DNA"/>
</dbReference>
<dbReference type="AlphaFoldDB" id="A0AAE3CIM7"/>
<organism evidence="2 3">
    <name type="scientific">Igneacidithiobacillus copahuensis</name>
    <dbReference type="NCBI Taxonomy" id="2724909"/>
    <lineage>
        <taxon>Bacteria</taxon>
        <taxon>Pseudomonadati</taxon>
        <taxon>Pseudomonadota</taxon>
        <taxon>Acidithiobacillia</taxon>
        <taxon>Acidithiobacillales</taxon>
        <taxon>Acidithiobacillaceae</taxon>
        <taxon>Igneacidithiobacillus</taxon>
    </lineage>
</organism>
<dbReference type="InterPro" id="IPR002725">
    <property type="entry name" value="YgjP-like_metallopeptidase"/>
</dbReference>
<protein>
    <submittedName>
        <fullName evidence="2">M48 family metallopeptidase</fullName>
    </submittedName>
</protein>
<dbReference type="PANTHER" id="PTHR30399">
    <property type="entry name" value="UNCHARACTERIZED PROTEIN YGJP"/>
    <property type="match status" value="1"/>
</dbReference>